<accession>A0A6I2UCC1</accession>
<proteinExistence type="predicted"/>
<dbReference type="RefSeq" id="WP_154407353.1">
    <property type="nucleotide sequence ID" value="NZ_VUNR01000018.1"/>
</dbReference>
<dbReference type="GeneID" id="96779119"/>
<evidence type="ECO:0000313" key="1">
    <source>
        <dbReference type="EMBL" id="MSU09183.1"/>
    </source>
</evidence>
<comment type="caution">
    <text evidence="1">The sequence shown here is derived from an EMBL/GenBank/DDBJ whole genome shotgun (WGS) entry which is preliminary data.</text>
</comment>
<sequence length="84" mass="9583">MERIKKARCRAGSYPVRSITKRNVLVKRVAIRAEKSQLRQQRIDAALSEFCENIGMERSSLTWGNIAKVMLTTLSAWLMTCLVV</sequence>
<protein>
    <submittedName>
        <fullName evidence="1">Uncharacterized protein</fullName>
    </submittedName>
</protein>
<dbReference type="Proteomes" id="UP000433181">
    <property type="component" value="Unassembled WGS sequence"/>
</dbReference>
<dbReference type="EMBL" id="VUNR01000018">
    <property type="protein sequence ID" value="MSU09183.1"/>
    <property type="molecule type" value="Genomic_DNA"/>
</dbReference>
<evidence type="ECO:0000313" key="2">
    <source>
        <dbReference type="Proteomes" id="UP000433181"/>
    </source>
</evidence>
<name>A0A6I2UCC1_9FIRM</name>
<gene>
    <name evidence="1" type="ORF">FYJ84_09320</name>
</gene>
<keyword evidence="2" id="KW-1185">Reference proteome</keyword>
<dbReference type="AlphaFoldDB" id="A0A6I2UCC1"/>
<reference evidence="1 2" key="1">
    <citation type="submission" date="2019-08" db="EMBL/GenBank/DDBJ databases">
        <title>In-depth cultivation of the pig gut microbiome towards novel bacterial diversity and tailored functional studies.</title>
        <authorList>
            <person name="Wylensek D."/>
            <person name="Hitch T.C.A."/>
            <person name="Clavel T."/>
        </authorList>
    </citation>
    <scope>NUCLEOTIDE SEQUENCE [LARGE SCALE GENOMIC DNA]</scope>
    <source>
        <strain evidence="1 2">WCA-693-APC-5D-A</strain>
    </source>
</reference>
<organism evidence="1 2">
    <name type="scientific">Anaerovibrio slackiae</name>
    <dbReference type="NCBI Taxonomy" id="2652309"/>
    <lineage>
        <taxon>Bacteria</taxon>
        <taxon>Bacillati</taxon>
        <taxon>Bacillota</taxon>
        <taxon>Negativicutes</taxon>
        <taxon>Selenomonadales</taxon>
        <taxon>Selenomonadaceae</taxon>
        <taxon>Anaerovibrio</taxon>
    </lineage>
</organism>